<organism evidence="1 2">
    <name type="scientific">Austropuccinia psidii MF-1</name>
    <dbReference type="NCBI Taxonomy" id="1389203"/>
    <lineage>
        <taxon>Eukaryota</taxon>
        <taxon>Fungi</taxon>
        <taxon>Dikarya</taxon>
        <taxon>Basidiomycota</taxon>
        <taxon>Pucciniomycotina</taxon>
        <taxon>Pucciniomycetes</taxon>
        <taxon>Pucciniales</taxon>
        <taxon>Sphaerophragmiaceae</taxon>
        <taxon>Austropuccinia</taxon>
    </lineage>
</organism>
<comment type="caution">
    <text evidence="1">The sequence shown here is derived from an EMBL/GenBank/DDBJ whole genome shotgun (WGS) entry which is preliminary data.</text>
</comment>
<gene>
    <name evidence="1" type="ORF">O181_004687</name>
</gene>
<dbReference type="EMBL" id="AVOT02000923">
    <property type="protein sequence ID" value="MBW0464972.1"/>
    <property type="molecule type" value="Genomic_DNA"/>
</dbReference>
<accession>A0A9Q3BHB1</accession>
<proteinExistence type="predicted"/>
<evidence type="ECO:0000313" key="2">
    <source>
        <dbReference type="Proteomes" id="UP000765509"/>
    </source>
</evidence>
<keyword evidence="2" id="KW-1185">Reference proteome</keyword>
<sequence>MLIFQRYKLEKQIFCITTDNASVKNHMAQKIEALIPTFPACTNSFGCMAHTIHLAAQDGLNAPAQGPPVAANEPKGNINGPMSISHILDLSYGFNTSYDAIIN</sequence>
<protein>
    <submittedName>
        <fullName evidence="1">Uncharacterized protein</fullName>
    </submittedName>
</protein>
<name>A0A9Q3BHB1_9BASI</name>
<dbReference type="Proteomes" id="UP000765509">
    <property type="component" value="Unassembled WGS sequence"/>
</dbReference>
<dbReference type="AlphaFoldDB" id="A0A9Q3BHB1"/>
<dbReference type="OrthoDB" id="1607513at2759"/>
<reference evidence="1" key="1">
    <citation type="submission" date="2021-03" db="EMBL/GenBank/DDBJ databases">
        <title>Draft genome sequence of rust myrtle Austropuccinia psidii MF-1, a brazilian biotype.</title>
        <authorList>
            <person name="Quecine M.C."/>
            <person name="Pachon D.M.R."/>
            <person name="Bonatelli M.L."/>
            <person name="Correr F.H."/>
            <person name="Franceschini L.M."/>
            <person name="Leite T.F."/>
            <person name="Margarido G.R.A."/>
            <person name="Almeida C.A."/>
            <person name="Ferrarezi J.A."/>
            <person name="Labate C.A."/>
        </authorList>
    </citation>
    <scope>NUCLEOTIDE SEQUENCE</scope>
    <source>
        <strain evidence="1">MF-1</strain>
    </source>
</reference>
<evidence type="ECO:0000313" key="1">
    <source>
        <dbReference type="EMBL" id="MBW0464972.1"/>
    </source>
</evidence>